<organism evidence="3 4">
    <name type="scientific">Alcanivorax quisquiliarum</name>
    <dbReference type="NCBI Taxonomy" id="2933565"/>
    <lineage>
        <taxon>Bacteria</taxon>
        <taxon>Pseudomonadati</taxon>
        <taxon>Pseudomonadota</taxon>
        <taxon>Gammaproteobacteria</taxon>
        <taxon>Oceanospirillales</taxon>
        <taxon>Alcanivoracaceae</taxon>
        <taxon>Alcanivorax</taxon>
    </lineage>
</organism>
<accession>A0ABT0E6A5</accession>
<feature type="chain" id="PRO_5046073734" evidence="1">
    <location>
        <begin position="21"/>
        <end position="206"/>
    </location>
</feature>
<dbReference type="PANTHER" id="PTHR34406">
    <property type="entry name" value="PROTEIN YCEI"/>
    <property type="match status" value="1"/>
</dbReference>
<dbReference type="Pfam" id="PF04264">
    <property type="entry name" value="YceI"/>
    <property type="match status" value="1"/>
</dbReference>
<dbReference type="InterPro" id="IPR036761">
    <property type="entry name" value="TTHA0802/YceI-like_sf"/>
</dbReference>
<dbReference type="EMBL" id="JALKII010000003">
    <property type="protein sequence ID" value="MCK0537358.1"/>
    <property type="molecule type" value="Genomic_DNA"/>
</dbReference>
<evidence type="ECO:0000256" key="1">
    <source>
        <dbReference type="SAM" id="SignalP"/>
    </source>
</evidence>
<evidence type="ECO:0000313" key="3">
    <source>
        <dbReference type="EMBL" id="MCK0537358.1"/>
    </source>
</evidence>
<gene>
    <name evidence="3" type="ORF">MU846_06495</name>
</gene>
<dbReference type="Gene3D" id="2.40.128.110">
    <property type="entry name" value="Lipid/polyisoprenoid-binding, YceI-like"/>
    <property type="match status" value="1"/>
</dbReference>
<reference evidence="3" key="1">
    <citation type="submission" date="2022-04" db="EMBL/GenBank/DDBJ databases">
        <title>Alcanivorax sp. CY1518 draft genome sequence.</title>
        <authorList>
            <person name="Zhao G."/>
            <person name="An M."/>
        </authorList>
    </citation>
    <scope>NUCLEOTIDE SEQUENCE</scope>
    <source>
        <strain evidence="3">CY1518</strain>
    </source>
</reference>
<evidence type="ECO:0000313" key="4">
    <source>
        <dbReference type="Proteomes" id="UP001165524"/>
    </source>
</evidence>
<dbReference type="RefSeq" id="WP_246950630.1">
    <property type="nucleotide sequence ID" value="NZ_JALKII010000003.1"/>
</dbReference>
<dbReference type="PANTHER" id="PTHR34406:SF1">
    <property type="entry name" value="PROTEIN YCEI"/>
    <property type="match status" value="1"/>
</dbReference>
<comment type="caution">
    <text evidence="3">The sequence shown here is derived from an EMBL/GenBank/DDBJ whole genome shotgun (WGS) entry which is preliminary data.</text>
</comment>
<feature type="signal peptide" evidence="1">
    <location>
        <begin position="1"/>
        <end position="20"/>
    </location>
</feature>
<protein>
    <submittedName>
        <fullName evidence="3">YceI family protein</fullName>
    </submittedName>
</protein>
<sequence length="206" mass="22640">MRLILPALALTLLAAPVAQAADTITEYTLDPAHTQVRFSWDHFGFSTMGANFDSVTGTIYVNEQHPEKSRVDVSIPVASIHTHVPLLDEHLLTQPDFFKAEEHPTITFRSTGIRNVDRDDEEFDLVGVLTVNGISKEVVLETSVNKVGQHPMWDNARAVGLEAETTLKRSDFGMGAFAPAVSDELEVRIELEAIEASAFAKAQQAQ</sequence>
<dbReference type="SMART" id="SM00867">
    <property type="entry name" value="YceI"/>
    <property type="match status" value="1"/>
</dbReference>
<proteinExistence type="predicted"/>
<feature type="domain" description="Lipid/polyisoprenoid-binding YceI-like" evidence="2">
    <location>
        <begin position="26"/>
        <end position="194"/>
    </location>
</feature>
<keyword evidence="4" id="KW-1185">Reference proteome</keyword>
<dbReference type="SUPFAM" id="SSF101874">
    <property type="entry name" value="YceI-like"/>
    <property type="match status" value="1"/>
</dbReference>
<dbReference type="InterPro" id="IPR007372">
    <property type="entry name" value="Lipid/polyisoprenoid-bd_YceI"/>
</dbReference>
<dbReference type="Proteomes" id="UP001165524">
    <property type="component" value="Unassembled WGS sequence"/>
</dbReference>
<keyword evidence="1" id="KW-0732">Signal</keyword>
<name>A0ABT0E6A5_9GAMM</name>
<evidence type="ECO:0000259" key="2">
    <source>
        <dbReference type="SMART" id="SM00867"/>
    </source>
</evidence>